<keyword evidence="2" id="KW-0521">NADP</keyword>
<dbReference type="InterPro" id="IPR045312">
    <property type="entry name" value="PCBER-like"/>
</dbReference>
<dbReference type="PANTHER" id="PTHR43349">
    <property type="entry name" value="PINORESINOL REDUCTASE-RELATED"/>
    <property type="match status" value="1"/>
</dbReference>
<dbReference type="STRING" id="35608.A0A2U1QCQ2"/>
<dbReference type="Pfam" id="PF05368">
    <property type="entry name" value="NmrA"/>
    <property type="match status" value="1"/>
</dbReference>
<evidence type="ECO:0000313" key="5">
    <source>
        <dbReference type="EMBL" id="PWA95778.1"/>
    </source>
</evidence>
<dbReference type="GO" id="GO:0009807">
    <property type="term" value="P:lignan biosynthetic process"/>
    <property type="evidence" value="ECO:0007669"/>
    <property type="project" value="UniProtKB-ARBA"/>
</dbReference>
<comment type="similarity">
    <text evidence="1">Belongs to the NmrA-type oxidoreductase family. Isoflavone reductase subfamily.</text>
</comment>
<dbReference type="InterPro" id="IPR050608">
    <property type="entry name" value="NmrA-type/Isoflavone_red_sf"/>
</dbReference>
<dbReference type="Gene3D" id="3.40.50.720">
    <property type="entry name" value="NAD(P)-binding Rossmann-like Domain"/>
    <property type="match status" value="1"/>
</dbReference>
<evidence type="ECO:0000256" key="3">
    <source>
        <dbReference type="ARBA" id="ARBA00023002"/>
    </source>
</evidence>
<gene>
    <name evidence="5" type="ORF">CTI12_AA046980</name>
</gene>
<dbReference type="CDD" id="cd05259">
    <property type="entry name" value="PCBER_SDR_a"/>
    <property type="match status" value="1"/>
</dbReference>
<dbReference type="InterPro" id="IPR036291">
    <property type="entry name" value="NAD(P)-bd_dom_sf"/>
</dbReference>
<dbReference type="Proteomes" id="UP000245207">
    <property type="component" value="Unassembled WGS sequence"/>
</dbReference>
<protein>
    <submittedName>
        <fullName evidence="5">NAD(P)-binding domain-containing protein</fullName>
    </submittedName>
</protein>
<proteinExistence type="inferred from homology"/>
<organism evidence="5 6">
    <name type="scientific">Artemisia annua</name>
    <name type="common">Sweet wormwood</name>
    <dbReference type="NCBI Taxonomy" id="35608"/>
    <lineage>
        <taxon>Eukaryota</taxon>
        <taxon>Viridiplantae</taxon>
        <taxon>Streptophyta</taxon>
        <taxon>Embryophyta</taxon>
        <taxon>Tracheophyta</taxon>
        <taxon>Spermatophyta</taxon>
        <taxon>Magnoliopsida</taxon>
        <taxon>eudicotyledons</taxon>
        <taxon>Gunneridae</taxon>
        <taxon>Pentapetalae</taxon>
        <taxon>asterids</taxon>
        <taxon>campanulids</taxon>
        <taxon>Asterales</taxon>
        <taxon>Asteraceae</taxon>
        <taxon>Asteroideae</taxon>
        <taxon>Anthemideae</taxon>
        <taxon>Artemisiinae</taxon>
        <taxon>Artemisia</taxon>
    </lineage>
</organism>
<sequence length="314" mass="35765">MKMSKSKILVVGGTGYIGKRVVKASLDQGHPTYVLMRRELGFEIEKLQMLLSFKKQGAHLIEGSFSDHQSLVDAVKQVDVVICTMSGVQFRSHNILLQLKLVDAIKEAGNIKRFLPSEFGIDPSRMVSDVDYGKETFEDKMIIRKAIEDAKIPYTYISANGLGGYFVGNLSQFGSLVPPKEKVSIYGDGNCKACFMDEDDVATYTIKTIDDPRMLNKTLYLRPDENIVTQNQLVEKWEKVSGVTLRREHISKEDFLASMKLDMDEAIRAALARIYHIFYEGCMMNFEIEEGEEASKLYPEVRYTRMDEYLARYL</sequence>
<evidence type="ECO:0000259" key="4">
    <source>
        <dbReference type="Pfam" id="PF05368"/>
    </source>
</evidence>
<dbReference type="Gene3D" id="3.90.25.10">
    <property type="entry name" value="UDP-galactose 4-epimerase, domain 1"/>
    <property type="match status" value="1"/>
</dbReference>
<dbReference type="AlphaFoldDB" id="A0A2U1QCQ2"/>
<dbReference type="InterPro" id="IPR008030">
    <property type="entry name" value="NmrA-like"/>
</dbReference>
<dbReference type="EMBL" id="PKPP01000219">
    <property type="protein sequence ID" value="PWA95778.1"/>
    <property type="molecule type" value="Genomic_DNA"/>
</dbReference>
<reference evidence="5 6" key="1">
    <citation type="journal article" date="2018" name="Mol. Plant">
        <title>The genome of Artemisia annua provides insight into the evolution of Asteraceae family and artemisinin biosynthesis.</title>
        <authorList>
            <person name="Shen Q."/>
            <person name="Zhang L."/>
            <person name="Liao Z."/>
            <person name="Wang S."/>
            <person name="Yan T."/>
            <person name="Shi P."/>
            <person name="Liu M."/>
            <person name="Fu X."/>
            <person name="Pan Q."/>
            <person name="Wang Y."/>
            <person name="Lv Z."/>
            <person name="Lu X."/>
            <person name="Zhang F."/>
            <person name="Jiang W."/>
            <person name="Ma Y."/>
            <person name="Chen M."/>
            <person name="Hao X."/>
            <person name="Li L."/>
            <person name="Tang Y."/>
            <person name="Lv G."/>
            <person name="Zhou Y."/>
            <person name="Sun X."/>
            <person name="Brodelius P.E."/>
            <person name="Rose J.K.C."/>
            <person name="Tang K."/>
        </authorList>
    </citation>
    <scope>NUCLEOTIDE SEQUENCE [LARGE SCALE GENOMIC DNA]</scope>
    <source>
        <strain evidence="6">cv. Huhao1</strain>
        <tissue evidence="5">Leaf</tissue>
    </source>
</reference>
<dbReference type="OrthoDB" id="419598at2759"/>
<accession>A0A2U1QCQ2</accession>
<dbReference type="GO" id="GO:0010283">
    <property type="term" value="F:pinoresinol reductase activity"/>
    <property type="evidence" value="ECO:0007669"/>
    <property type="project" value="UniProtKB-ARBA"/>
</dbReference>
<name>A0A2U1QCQ2_ARTAN</name>
<evidence type="ECO:0000256" key="2">
    <source>
        <dbReference type="ARBA" id="ARBA00022857"/>
    </source>
</evidence>
<dbReference type="PANTHER" id="PTHR43349:SF4">
    <property type="entry name" value="PINORESINOL REDUCTASE 1-RELATED"/>
    <property type="match status" value="1"/>
</dbReference>
<evidence type="ECO:0000256" key="1">
    <source>
        <dbReference type="ARBA" id="ARBA00005725"/>
    </source>
</evidence>
<keyword evidence="6" id="KW-1185">Reference proteome</keyword>
<evidence type="ECO:0000313" key="6">
    <source>
        <dbReference type="Proteomes" id="UP000245207"/>
    </source>
</evidence>
<comment type="caution">
    <text evidence="5">The sequence shown here is derived from an EMBL/GenBank/DDBJ whole genome shotgun (WGS) entry which is preliminary data.</text>
</comment>
<dbReference type="SUPFAM" id="SSF51735">
    <property type="entry name" value="NAD(P)-binding Rossmann-fold domains"/>
    <property type="match status" value="1"/>
</dbReference>
<keyword evidence="3" id="KW-0560">Oxidoreductase</keyword>
<feature type="domain" description="NmrA-like" evidence="4">
    <location>
        <begin position="5"/>
        <end position="310"/>
    </location>
</feature>